<organism evidence="2 3">
    <name type="scientific">Meganyctiphanes norvegica</name>
    <name type="common">Northern krill</name>
    <name type="synonym">Thysanopoda norvegica</name>
    <dbReference type="NCBI Taxonomy" id="48144"/>
    <lineage>
        <taxon>Eukaryota</taxon>
        <taxon>Metazoa</taxon>
        <taxon>Ecdysozoa</taxon>
        <taxon>Arthropoda</taxon>
        <taxon>Crustacea</taxon>
        <taxon>Multicrustacea</taxon>
        <taxon>Malacostraca</taxon>
        <taxon>Eumalacostraca</taxon>
        <taxon>Eucarida</taxon>
        <taxon>Euphausiacea</taxon>
        <taxon>Euphausiidae</taxon>
        <taxon>Meganyctiphanes</taxon>
    </lineage>
</organism>
<dbReference type="PANTHER" id="PTHR10857">
    <property type="entry name" value="COPINE"/>
    <property type="match status" value="1"/>
</dbReference>
<dbReference type="SMART" id="SM00239">
    <property type="entry name" value="C2"/>
    <property type="match status" value="2"/>
</dbReference>
<dbReference type="Gene3D" id="2.60.40.150">
    <property type="entry name" value="C2 domain"/>
    <property type="match status" value="2"/>
</dbReference>
<sequence>RNLRDMDVFSKSDPCCVVFHQPFGSRQWQELKRTECIDNTLNPDFMTKVPITYHFEEQQHLKFCIYDFDSTIHDLSQHDFIGSYECTLAQLVSARTLEQFLINPEYGSNNGSIVITTEELSASKEELCIQFVGKKLENTHWFSSISTFLEFYKTNENGQFTLVHRTATVYKTVDPAWKEMNVQLRTFCSADYDLNLKVVCKEFVSNGNHKEIGTFFTTVRKLMMGPSQENNYWLINEHRK</sequence>
<evidence type="ECO:0000313" key="3">
    <source>
        <dbReference type="Proteomes" id="UP001497623"/>
    </source>
</evidence>
<accession>A0AAV2SX17</accession>
<dbReference type="GO" id="GO:0071277">
    <property type="term" value="P:cellular response to calcium ion"/>
    <property type="evidence" value="ECO:0007669"/>
    <property type="project" value="TreeGrafter"/>
</dbReference>
<dbReference type="AlphaFoldDB" id="A0AAV2SX17"/>
<feature type="non-terminal residue" evidence="2">
    <location>
        <position position="1"/>
    </location>
</feature>
<dbReference type="GO" id="GO:0005544">
    <property type="term" value="F:calcium-dependent phospholipid binding"/>
    <property type="evidence" value="ECO:0007669"/>
    <property type="project" value="InterPro"/>
</dbReference>
<dbReference type="InterPro" id="IPR035892">
    <property type="entry name" value="C2_domain_sf"/>
</dbReference>
<dbReference type="SUPFAM" id="SSF49562">
    <property type="entry name" value="C2 domain (Calcium/lipid-binding domain, CaLB)"/>
    <property type="match status" value="2"/>
</dbReference>
<reference evidence="2 3" key="1">
    <citation type="submission" date="2024-05" db="EMBL/GenBank/DDBJ databases">
        <authorList>
            <person name="Wallberg A."/>
        </authorList>
    </citation>
    <scope>NUCLEOTIDE SEQUENCE [LARGE SCALE GENOMIC DNA]</scope>
</reference>
<feature type="non-terminal residue" evidence="2">
    <location>
        <position position="240"/>
    </location>
</feature>
<feature type="domain" description="C2" evidence="1">
    <location>
        <begin position="1"/>
        <end position="101"/>
    </location>
</feature>
<dbReference type="EMBL" id="CAXKWB010189606">
    <property type="protein sequence ID" value="CAL4256319.1"/>
    <property type="molecule type" value="Genomic_DNA"/>
</dbReference>
<dbReference type="InterPro" id="IPR037768">
    <property type="entry name" value="C2B_Copine"/>
</dbReference>
<dbReference type="InterPro" id="IPR000008">
    <property type="entry name" value="C2_dom"/>
</dbReference>
<keyword evidence="3" id="KW-1185">Reference proteome</keyword>
<proteinExistence type="predicted"/>
<dbReference type="GO" id="GO:0005886">
    <property type="term" value="C:plasma membrane"/>
    <property type="evidence" value="ECO:0007669"/>
    <property type="project" value="TreeGrafter"/>
</dbReference>
<dbReference type="PROSITE" id="PS50004">
    <property type="entry name" value="C2"/>
    <property type="match status" value="1"/>
</dbReference>
<evidence type="ECO:0000313" key="2">
    <source>
        <dbReference type="EMBL" id="CAL4256319.1"/>
    </source>
</evidence>
<protein>
    <recommendedName>
        <fullName evidence="1">C2 domain-containing protein</fullName>
    </recommendedName>
</protein>
<dbReference type="FunFam" id="2.60.40.150:FF:000099">
    <property type="entry name" value="Copine 3"/>
    <property type="match status" value="1"/>
</dbReference>
<dbReference type="InterPro" id="IPR045052">
    <property type="entry name" value="Copine"/>
</dbReference>
<dbReference type="Proteomes" id="UP001497623">
    <property type="component" value="Unassembled WGS sequence"/>
</dbReference>
<gene>
    <name evidence="2" type="ORF">MNOR_LOCUS42033</name>
</gene>
<evidence type="ECO:0000259" key="1">
    <source>
        <dbReference type="PROSITE" id="PS50004"/>
    </source>
</evidence>
<comment type="caution">
    <text evidence="2">The sequence shown here is derived from an EMBL/GenBank/DDBJ whole genome shotgun (WGS) entry which is preliminary data.</text>
</comment>
<dbReference type="PANTHER" id="PTHR10857:SF106">
    <property type="entry name" value="C2 DOMAIN-CONTAINING PROTEIN"/>
    <property type="match status" value="1"/>
</dbReference>
<dbReference type="Pfam" id="PF00168">
    <property type="entry name" value="C2"/>
    <property type="match status" value="2"/>
</dbReference>
<dbReference type="CDD" id="cd04048">
    <property type="entry name" value="C2A_Copine"/>
    <property type="match status" value="1"/>
</dbReference>
<name>A0AAV2SX17_MEGNR</name>
<dbReference type="CDD" id="cd04047">
    <property type="entry name" value="C2B_Copine"/>
    <property type="match status" value="1"/>
</dbReference>